<evidence type="ECO:0000313" key="11">
    <source>
        <dbReference type="Proteomes" id="UP001318040"/>
    </source>
</evidence>
<dbReference type="SUPFAM" id="SSF48371">
    <property type="entry name" value="ARM repeat"/>
    <property type="match status" value="3"/>
</dbReference>
<keyword evidence="5 7" id="KW-0539">Nucleus</keyword>
<dbReference type="Proteomes" id="UP001318040">
    <property type="component" value="Chromosome 29"/>
</dbReference>
<evidence type="ECO:0000256" key="9">
    <source>
        <dbReference type="SAM" id="MobiDB-lite"/>
    </source>
</evidence>
<dbReference type="InterPro" id="IPR012954">
    <property type="entry name" value="BP28_C_dom"/>
</dbReference>
<dbReference type="GO" id="GO:0034455">
    <property type="term" value="C:t-UTP complex"/>
    <property type="evidence" value="ECO:0007669"/>
    <property type="project" value="TreeGrafter"/>
</dbReference>
<dbReference type="InterPro" id="IPR056473">
    <property type="entry name" value="HEAT_Utp10/HEAT1"/>
</dbReference>
<dbReference type="GO" id="GO:0045943">
    <property type="term" value="P:positive regulation of transcription by RNA polymerase I"/>
    <property type="evidence" value="ECO:0007669"/>
    <property type="project" value="TreeGrafter"/>
</dbReference>
<evidence type="ECO:0000256" key="7">
    <source>
        <dbReference type="RuleBase" id="RU367065"/>
    </source>
</evidence>
<dbReference type="InterPro" id="IPR040191">
    <property type="entry name" value="UTP10"/>
</dbReference>
<evidence type="ECO:0000313" key="13">
    <source>
        <dbReference type="RefSeq" id="XP_032818682.1"/>
    </source>
</evidence>
<dbReference type="InterPro" id="IPR011989">
    <property type="entry name" value="ARM-like"/>
</dbReference>
<evidence type="ECO:0000313" key="12">
    <source>
        <dbReference type="RefSeq" id="XP_032818681.1"/>
    </source>
</evidence>
<dbReference type="CTD" id="55127"/>
<dbReference type="Pfam" id="PF12397">
    <property type="entry name" value="U3snoRNP10"/>
    <property type="match status" value="1"/>
</dbReference>
<keyword evidence="11" id="KW-1185">Reference proteome</keyword>
<feature type="region of interest" description="Disordered" evidence="9">
    <location>
        <begin position="1242"/>
        <end position="1266"/>
    </location>
</feature>
<feature type="domain" description="BP28 C-terminal" evidence="10">
    <location>
        <begin position="1972"/>
        <end position="2129"/>
    </location>
</feature>
<evidence type="ECO:0000256" key="2">
    <source>
        <dbReference type="ARBA" id="ARBA00010559"/>
    </source>
</evidence>
<proteinExistence type="inferred from homology"/>
<organism evidence="11 13">
    <name type="scientific">Petromyzon marinus</name>
    <name type="common">Sea lamprey</name>
    <dbReference type="NCBI Taxonomy" id="7757"/>
    <lineage>
        <taxon>Eukaryota</taxon>
        <taxon>Metazoa</taxon>
        <taxon>Chordata</taxon>
        <taxon>Craniata</taxon>
        <taxon>Vertebrata</taxon>
        <taxon>Cyclostomata</taxon>
        <taxon>Hyperoartia</taxon>
        <taxon>Petromyzontiformes</taxon>
        <taxon>Petromyzontidae</taxon>
        <taxon>Petromyzon</taxon>
    </lineage>
</organism>
<feature type="compositionally biased region" description="Basic and acidic residues" evidence="9">
    <location>
        <begin position="1490"/>
        <end position="1503"/>
    </location>
</feature>
<reference evidence="12 13" key="1">
    <citation type="submission" date="2025-04" db="UniProtKB">
        <authorList>
            <consortium name="RefSeq"/>
        </authorList>
    </citation>
    <scope>IDENTIFICATION</scope>
    <source>
        <tissue evidence="12 13">Sperm</tissue>
    </source>
</reference>
<feature type="region of interest" description="Disordered" evidence="9">
    <location>
        <begin position="728"/>
        <end position="753"/>
    </location>
</feature>
<dbReference type="InterPro" id="IPR016024">
    <property type="entry name" value="ARM-type_fold"/>
</dbReference>
<feature type="compositionally biased region" description="Low complexity" evidence="9">
    <location>
        <begin position="1566"/>
        <end position="1582"/>
    </location>
</feature>
<feature type="compositionally biased region" description="Basic and acidic residues" evidence="9">
    <location>
        <begin position="728"/>
        <end position="741"/>
    </location>
</feature>
<evidence type="ECO:0000256" key="1">
    <source>
        <dbReference type="ARBA" id="ARBA00004604"/>
    </source>
</evidence>
<comment type="similarity">
    <text evidence="2 7">Belongs to the HEATR1/UTP10 family.</text>
</comment>
<dbReference type="RefSeq" id="XP_032818683.1">
    <property type="nucleotide sequence ID" value="XM_032962792.1"/>
</dbReference>
<dbReference type="Pfam" id="PF23243">
    <property type="entry name" value="HEAT_HEATR1"/>
    <property type="match status" value="1"/>
</dbReference>
<evidence type="ECO:0000313" key="14">
    <source>
        <dbReference type="RefSeq" id="XP_032818683.1"/>
    </source>
</evidence>
<gene>
    <name evidence="12 13 14" type="primary">HEATR1</name>
</gene>
<dbReference type="RefSeq" id="XP_032818682.1">
    <property type="nucleotide sequence ID" value="XM_032962791.1"/>
</dbReference>
<dbReference type="GO" id="GO:0000462">
    <property type="term" value="P:maturation of SSU-rRNA from tricistronic rRNA transcript (SSU-rRNA, 5.8S rRNA, LSU-rRNA)"/>
    <property type="evidence" value="ECO:0007669"/>
    <property type="project" value="TreeGrafter"/>
</dbReference>
<evidence type="ECO:0000256" key="5">
    <source>
        <dbReference type="ARBA" id="ARBA00023242"/>
    </source>
</evidence>
<comment type="subcellular location">
    <subcellularLocation>
        <location evidence="1 7">Nucleus</location>
        <location evidence="1 7">Nucleolus</location>
    </subcellularLocation>
</comment>
<dbReference type="Gene3D" id="1.25.10.10">
    <property type="entry name" value="Leucine-rich Repeat Variant"/>
    <property type="match status" value="2"/>
</dbReference>
<dbReference type="Pfam" id="PF08146">
    <property type="entry name" value="BP28CT"/>
    <property type="match status" value="1"/>
</dbReference>
<comment type="function">
    <text evidence="7">Involved in nucleolar processing of pre-18S ribosomal RNA.</text>
</comment>
<keyword evidence="3 7" id="KW-0690">Ribosome biogenesis</keyword>
<evidence type="ECO:0000256" key="8">
    <source>
        <dbReference type="SAM" id="Coils"/>
    </source>
</evidence>
<dbReference type="GO" id="GO:0030515">
    <property type="term" value="F:snoRNA binding"/>
    <property type="evidence" value="ECO:0007669"/>
    <property type="project" value="TreeGrafter"/>
</dbReference>
<evidence type="ECO:0000256" key="3">
    <source>
        <dbReference type="ARBA" id="ARBA00022517"/>
    </source>
</evidence>
<dbReference type="InterPro" id="IPR022125">
    <property type="entry name" value="U3snoRNP10_N"/>
</dbReference>
<keyword evidence="8" id="KW-0175">Coiled coil</keyword>
<dbReference type="KEGG" id="pmrn:116947263"/>
<dbReference type="PANTHER" id="PTHR13457:SF1">
    <property type="entry name" value="HEAT REPEAT-CONTAINING PROTEIN 1"/>
    <property type="match status" value="1"/>
</dbReference>
<keyword evidence="4 7" id="KW-0698">rRNA processing</keyword>
<feature type="compositionally biased region" description="Basic and acidic residues" evidence="9">
    <location>
        <begin position="1254"/>
        <end position="1266"/>
    </location>
</feature>
<accession>A0AAJ7TIV3</accession>
<dbReference type="SMART" id="SM01036">
    <property type="entry name" value="BP28CT"/>
    <property type="match status" value="1"/>
</dbReference>
<protein>
    <recommendedName>
        <fullName evidence="7">HEAT repeat-containing protein 1</fullName>
    </recommendedName>
</protein>
<feature type="region of interest" description="Disordered" evidence="9">
    <location>
        <begin position="1490"/>
        <end position="1511"/>
    </location>
</feature>
<feature type="coiled-coil region" evidence="8">
    <location>
        <begin position="2230"/>
        <end position="2257"/>
    </location>
</feature>
<sequence>MTSLANQLRRLALPQTDQSLLMRKERASLLFDPKEAASLDGDFFHAIGCTGLEELAGIEPAFDDFRDTLFSEASKRMERSVQSRDVNARLDESIALFLARLSPFFLLRPAHKCLEWLLYRFHIHQYNTEALIGCVLPYHETKVFVRVVQLLKISEPTHRWHWLHPLQKPGVPLSRSTLVMHCYKDLGFMDFICGLVTHAVQVFGEQPSAACQLRVLFSFYSSTLVAALEADRVTDTVVAKLLPHVQKGLRSGLTDYWASSLMLVAQLAVRATLEQSLAETLTLQLVRSLARRRRDAETRDGVACLIVLLQTQPSRTLKKKPFNCLCSLDGLLETLRELGATHDTAPLLRAFLPPLVSAALQPVLAPNDADDGEAAKDLPAPEKLLLRLVRDIPLDRGIDTQLIRLLLEGYMRRRGVDSAQEREEGGASDGLAVLHQRLLPILRTLEKRYTESWDQVMAAHLHGESAGTGKEAFHDFISLGAASGKHQLVPDSDTSLLLSLHHPQEVVRCLALSHLCTLVLSGKEGFGEEFLTEAVCSRLHDDTPAVVTAALAALTTLGGRICSVEANSVLVKLIQKIGRLEQPERWRSVFLESVRVLTSQAASLADKRWRDIVALELLPYALPLMAPRDLAPALAVAQSPLARSHPLLRGLDKVLSRLNANSKKVDPESVGTVEAIKVLAQNLVAMDPVSREETVEQLLARVQLRDPAPRQQLLFHATVLMLTEAARTVDAEGPRPGERSSKGAGEGAGEEGSGYREHLQLAVRAFCLLEERLHRLTADTFKQEAQDFPSAMAETSAGGLLAPAFVAGMLRAVQNTSGELDVTFVYVHELRGLVTTLQPPRRHDDGLTWWNVESLDEATRGYLCLLVGLFDVVVAGATEGTGNTGAAFRQLLFSLLQVHLPSASERLRFLGLVWSSACDHSRRLGRPPCALMQARALHVGATLLGAAPDATPTAVAVPAMVSLLAALSSPLGAVRAASLRCVRALLGPDASAASAMPLQPLAAALLASEEEIVADPAHTAQALGLLFESQAKEGRGRGDRHAGVALAVMLSCMASTEFPSYVARAALHSLEHVHGPKVLSLLLPVLERLLLKLYGRPCDGASDGTSATGSPAAAAAASSLQRDEELLAQLVLAKFDSSSCHLFSSDPRCMELLVRALRAPPDPVTGRSALQLTALARITKEFFSALPSAEQQQTVLRVLFDLLADCATPGIAQAIGSAFKGLVVDAEQVALELVPTKSTAKSGTTVAQARRRKEQQQLHDGGEDMESRGWRRSTLILEMLQHKKKLRRPEALVSPLFGLLERCLEASAEDPEAMEYVKQLVLACLLNACTRLSPNGAPLPPGLVDEDKFSVELIVRCVRSSRTPQTHHHALLLLGATASIFPEKVLHNIMPIFTFMGASVMRMDDTYSFQVIGKTVETVIPALIKAGGRTGADVDGAVTRVMRVFAEACPYMPEHRRAPVLVQLARTVGPDRFLWALLLLALELRVTRGADTRDAPPGADERAVAPSLAAGDKDVEAEREVEFWVTLCGEFSPAVQLTSLVKVVQYLAALPQEKEDVPDEQPKPTARAASHASRGRRPAPAVAAGAEAEGSGLFSVSAHSAKQLRHFKFTAVSFLSQLLGSPTFIAKVAKCTPAELEELRPLEQSLLEQILCYINQVAQCVEENGEQPAARFWRAMLNRAYDGMDKVNALMPTESFVPVVRGLMGNQLPSVRRKAMELLNSKLLHHRASWSNAQVELLLEVLELLLEVCGRHRHHRDHAAATAKPLADGDADEPEQAVNRQTALMSLKLLCRSFGAERPARFLPVLAAAVQLLEEGADEDVNVLAGALLCAAETATAVRVLAVPLLPRLLPSMLGLMSSRKDLLTHDLYLLSAITALQRVSATLPYFLSPYLLDILMELTHVRTIVPVAGPHVAQLQQRLTQLQATLAHELPARVLLPAMSRAYDRMLLLHREGCLGPLFSVLTEHLAHIGKEELASHQAELTALFTKALDFRAEHAQDSLDRVGDVEGHVITSLVAMVMKMSEVTFRPLFFKLFDWASGEDRPSERLLTFYRMSERVAERLRGLFVLFAGHLVKPCAHLLNRLNVALPDEKAVFGHAGDEAADERNQLLLQLVLDCLHKVFLYDTQRFLTEERVHTLMLPLVDQLENTLGGDDVYQQRVACHLVPCIAQFAVAMGDDTLWKPLNYQILLKTRHTSPKVRFASLLVLLEFATRLRENFTVLLPETIPFLAELMEDECEEVEKQCQKTVRELEAILGESLQSYF</sequence>
<keyword evidence="6 7" id="KW-0687">Ribonucleoprotein</keyword>
<evidence type="ECO:0000259" key="10">
    <source>
        <dbReference type="SMART" id="SM01036"/>
    </source>
</evidence>
<name>A0AAJ7TIV3_PETMA</name>
<dbReference type="GO" id="GO:0030686">
    <property type="term" value="C:90S preribosome"/>
    <property type="evidence" value="ECO:0007669"/>
    <property type="project" value="TreeGrafter"/>
</dbReference>
<evidence type="ECO:0000256" key="6">
    <source>
        <dbReference type="ARBA" id="ARBA00023274"/>
    </source>
</evidence>
<dbReference type="PANTHER" id="PTHR13457">
    <property type="entry name" value="BAP28"/>
    <property type="match status" value="1"/>
</dbReference>
<feature type="region of interest" description="Disordered" evidence="9">
    <location>
        <begin position="1554"/>
        <end position="1582"/>
    </location>
</feature>
<dbReference type="GO" id="GO:0032040">
    <property type="term" value="C:small-subunit processome"/>
    <property type="evidence" value="ECO:0007669"/>
    <property type="project" value="TreeGrafter"/>
</dbReference>
<evidence type="ECO:0000256" key="4">
    <source>
        <dbReference type="ARBA" id="ARBA00022552"/>
    </source>
</evidence>
<dbReference type="RefSeq" id="XP_032818681.1">
    <property type="nucleotide sequence ID" value="XM_032962790.1"/>
</dbReference>